<dbReference type="AlphaFoldDB" id="A0A5C8NL73"/>
<reference evidence="1 2" key="1">
    <citation type="submission" date="2019-06" db="EMBL/GenBank/DDBJ databases">
        <title>Aeromicrobium sp. nov., isolated from a maize field.</title>
        <authorList>
            <person name="Lin S.-Y."/>
            <person name="Tsai C.-F."/>
            <person name="Young C.-C."/>
        </authorList>
    </citation>
    <scope>NUCLEOTIDE SEQUENCE [LARGE SCALE GENOMIC DNA]</scope>
    <source>
        <strain evidence="1 2">CC-CFT486</strain>
    </source>
</reference>
<organism evidence="1 2">
    <name type="scientific">Aeromicrobium terrae</name>
    <dbReference type="NCBI Taxonomy" id="2498846"/>
    <lineage>
        <taxon>Bacteria</taxon>
        <taxon>Bacillati</taxon>
        <taxon>Actinomycetota</taxon>
        <taxon>Actinomycetes</taxon>
        <taxon>Propionibacteriales</taxon>
        <taxon>Nocardioidaceae</taxon>
        <taxon>Aeromicrobium</taxon>
    </lineage>
</organism>
<sequence length="129" mass="14068">MFTLAEIDELHARLGTASHLPDYLQALAEIGVVRFESFLVDGHTEFFAAAGQRVGSTPHHEDLVVAGTSDREAFLEHLRRHAAGETTYVEMSAGLADRGVEKWAADTAALTMTYVDRAGEVLLVEDVRA</sequence>
<protein>
    <submittedName>
        <fullName evidence="1">DUF1398 domain-containing protein</fullName>
    </submittedName>
</protein>
<evidence type="ECO:0000313" key="2">
    <source>
        <dbReference type="Proteomes" id="UP000321571"/>
    </source>
</evidence>
<name>A0A5C8NL73_9ACTN</name>
<dbReference type="InterPro" id="IPR009833">
    <property type="entry name" value="DUF1398"/>
</dbReference>
<dbReference type="RefSeq" id="WP_147685926.1">
    <property type="nucleotide sequence ID" value="NZ_VDUX01000003.1"/>
</dbReference>
<dbReference type="Pfam" id="PF07166">
    <property type="entry name" value="DUF1398"/>
    <property type="match status" value="1"/>
</dbReference>
<dbReference type="SUPFAM" id="SSF160419">
    <property type="entry name" value="YdfO-like"/>
    <property type="match status" value="1"/>
</dbReference>
<dbReference type="Proteomes" id="UP000321571">
    <property type="component" value="Unassembled WGS sequence"/>
</dbReference>
<dbReference type="Gene3D" id="3.30.1810.10">
    <property type="entry name" value="YdfO-like"/>
    <property type="match status" value="1"/>
</dbReference>
<dbReference type="InterPro" id="IPR036696">
    <property type="entry name" value="YdfO-like_sf"/>
</dbReference>
<evidence type="ECO:0000313" key="1">
    <source>
        <dbReference type="EMBL" id="TXL61551.1"/>
    </source>
</evidence>
<keyword evidence="2" id="KW-1185">Reference proteome</keyword>
<proteinExistence type="predicted"/>
<accession>A0A5C8NL73</accession>
<dbReference type="OrthoDB" id="1550456at2"/>
<dbReference type="EMBL" id="VDUX01000003">
    <property type="protein sequence ID" value="TXL61551.1"/>
    <property type="molecule type" value="Genomic_DNA"/>
</dbReference>
<gene>
    <name evidence="1" type="ORF">FHP06_09025</name>
</gene>
<comment type="caution">
    <text evidence="1">The sequence shown here is derived from an EMBL/GenBank/DDBJ whole genome shotgun (WGS) entry which is preliminary data.</text>
</comment>